<evidence type="ECO:0000313" key="2">
    <source>
        <dbReference type="Proteomes" id="UP001732700"/>
    </source>
</evidence>
<keyword evidence="2" id="KW-1185">Reference proteome</keyword>
<accession>A0ACD5WI05</accession>
<reference evidence="1" key="2">
    <citation type="submission" date="2025-09" db="UniProtKB">
        <authorList>
            <consortium name="EnsemblPlants"/>
        </authorList>
    </citation>
    <scope>IDENTIFICATION</scope>
</reference>
<protein>
    <submittedName>
        <fullName evidence="1">Uncharacterized protein</fullName>
    </submittedName>
</protein>
<sequence length="305" mass="31900">MGGPEFRGHLKPNYHHERHCDTTGSEFIKATHQTDPFFPSLVLLVRSTTQSARMVISKLALGSLFHSKGKEDAPAPSPPRDPAAAAPAPASWAWPSCKLPRTESFEDAAPPPPGTRTLASIFLESDDSSFTNSSSARRGDDCSGSLSTTATEPSAAGGDADADDTAGVYDDDAAAVGGLLRSSDRLLYDPGASGATSSILEEKSASSAAAAEAFVGGLAVALESADPYRDFRASMEEMVAAHGVRGWGWLEEMLGWYLRANGKDTHAAIVAAFVDVVVSIADPARGCCSSQLMSSSSRVTFVDGE</sequence>
<evidence type="ECO:0000313" key="1">
    <source>
        <dbReference type="EnsemblPlants" id="AVESA.00010b.r2.4AG0638820.1.CDS"/>
    </source>
</evidence>
<reference evidence="1" key="1">
    <citation type="submission" date="2021-05" db="EMBL/GenBank/DDBJ databases">
        <authorList>
            <person name="Scholz U."/>
            <person name="Mascher M."/>
            <person name="Fiebig A."/>
        </authorList>
    </citation>
    <scope>NUCLEOTIDE SEQUENCE [LARGE SCALE GENOMIC DNA]</scope>
</reference>
<dbReference type="EnsemblPlants" id="AVESA.00010b.r2.4AG0638820.1">
    <property type="protein sequence ID" value="AVESA.00010b.r2.4AG0638820.1.CDS"/>
    <property type="gene ID" value="AVESA.00010b.r2.4AG0638820"/>
</dbReference>
<proteinExistence type="predicted"/>
<name>A0ACD5WI05_AVESA</name>
<organism evidence="1 2">
    <name type="scientific">Avena sativa</name>
    <name type="common">Oat</name>
    <dbReference type="NCBI Taxonomy" id="4498"/>
    <lineage>
        <taxon>Eukaryota</taxon>
        <taxon>Viridiplantae</taxon>
        <taxon>Streptophyta</taxon>
        <taxon>Embryophyta</taxon>
        <taxon>Tracheophyta</taxon>
        <taxon>Spermatophyta</taxon>
        <taxon>Magnoliopsida</taxon>
        <taxon>Liliopsida</taxon>
        <taxon>Poales</taxon>
        <taxon>Poaceae</taxon>
        <taxon>BOP clade</taxon>
        <taxon>Pooideae</taxon>
        <taxon>Poodae</taxon>
        <taxon>Poeae</taxon>
        <taxon>Poeae Chloroplast Group 1 (Aveneae type)</taxon>
        <taxon>Aveninae</taxon>
        <taxon>Avena</taxon>
    </lineage>
</organism>
<dbReference type="Proteomes" id="UP001732700">
    <property type="component" value="Chromosome 4A"/>
</dbReference>